<accession>A0AAV4FEJ2</accession>
<organism evidence="1 2">
    <name type="scientific">Elysia marginata</name>
    <dbReference type="NCBI Taxonomy" id="1093978"/>
    <lineage>
        <taxon>Eukaryota</taxon>
        <taxon>Metazoa</taxon>
        <taxon>Spiralia</taxon>
        <taxon>Lophotrochozoa</taxon>
        <taxon>Mollusca</taxon>
        <taxon>Gastropoda</taxon>
        <taxon>Heterobranchia</taxon>
        <taxon>Euthyneura</taxon>
        <taxon>Panpulmonata</taxon>
        <taxon>Sacoglossa</taxon>
        <taxon>Placobranchoidea</taxon>
        <taxon>Plakobranchidae</taxon>
        <taxon>Elysia</taxon>
    </lineage>
</organism>
<name>A0AAV4FEJ2_9GAST</name>
<gene>
    <name evidence="1" type="ORF">ElyMa_003803300</name>
</gene>
<dbReference type="AlphaFoldDB" id="A0AAV4FEJ2"/>
<keyword evidence="2" id="KW-1185">Reference proteome</keyword>
<reference evidence="1 2" key="1">
    <citation type="journal article" date="2021" name="Elife">
        <title>Chloroplast acquisition without the gene transfer in kleptoplastic sea slugs, Plakobranchus ocellatus.</title>
        <authorList>
            <person name="Maeda T."/>
            <person name="Takahashi S."/>
            <person name="Yoshida T."/>
            <person name="Shimamura S."/>
            <person name="Takaki Y."/>
            <person name="Nagai Y."/>
            <person name="Toyoda A."/>
            <person name="Suzuki Y."/>
            <person name="Arimoto A."/>
            <person name="Ishii H."/>
            <person name="Satoh N."/>
            <person name="Nishiyama T."/>
            <person name="Hasebe M."/>
            <person name="Maruyama T."/>
            <person name="Minagawa J."/>
            <person name="Obokata J."/>
            <person name="Shigenobu S."/>
        </authorList>
    </citation>
    <scope>NUCLEOTIDE SEQUENCE [LARGE SCALE GENOMIC DNA]</scope>
</reference>
<evidence type="ECO:0000313" key="2">
    <source>
        <dbReference type="Proteomes" id="UP000762676"/>
    </source>
</evidence>
<comment type="caution">
    <text evidence="1">The sequence shown here is derived from an EMBL/GenBank/DDBJ whole genome shotgun (WGS) entry which is preliminary data.</text>
</comment>
<feature type="non-terminal residue" evidence="1">
    <location>
        <position position="1"/>
    </location>
</feature>
<sequence>GTTEEWRTVFYECTAVAFSGVLIYLVMADGELQTWAIPLEANREVKVELDDQDLKVEISNVKDTTGHGTALLDQEEKFVAKTL</sequence>
<dbReference type="EMBL" id="BMAT01007778">
    <property type="protein sequence ID" value="GFR71103.1"/>
    <property type="molecule type" value="Genomic_DNA"/>
</dbReference>
<dbReference type="Proteomes" id="UP000762676">
    <property type="component" value="Unassembled WGS sequence"/>
</dbReference>
<proteinExistence type="predicted"/>
<evidence type="ECO:0000313" key="1">
    <source>
        <dbReference type="EMBL" id="GFR71103.1"/>
    </source>
</evidence>
<protein>
    <submittedName>
        <fullName evidence="1">Vesicular glutamate transporter 3</fullName>
    </submittedName>
</protein>